<accession>X1C810</accession>
<dbReference type="Pfam" id="PF01936">
    <property type="entry name" value="NYN"/>
    <property type="match status" value="1"/>
</dbReference>
<evidence type="ECO:0000313" key="2">
    <source>
        <dbReference type="EMBL" id="GAH03507.1"/>
    </source>
</evidence>
<feature type="domain" description="NYN" evidence="1">
    <location>
        <begin position="8"/>
        <end position="153"/>
    </location>
</feature>
<organism evidence="2">
    <name type="scientific">marine sediment metagenome</name>
    <dbReference type="NCBI Taxonomy" id="412755"/>
    <lineage>
        <taxon>unclassified sequences</taxon>
        <taxon>metagenomes</taxon>
        <taxon>ecological metagenomes</taxon>
    </lineage>
</organism>
<dbReference type="GO" id="GO:0004540">
    <property type="term" value="F:RNA nuclease activity"/>
    <property type="evidence" value="ECO:0007669"/>
    <property type="project" value="InterPro"/>
</dbReference>
<reference evidence="2" key="1">
    <citation type="journal article" date="2014" name="Front. Microbiol.">
        <title>High frequency of phylogenetically diverse reductive dehalogenase-homologous genes in deep subseafloor sedimentary metagenomes.</title>
        <authorList>
            <person name="Kawai M."/>
            <person name="Futagami T."/>
            <person name="Toyoda A."/>
            <person name="Takaki Y."/>
            <person name="Nishi S."/>
            <person name="Hori S."/>
            <person name="Arai W."/>
            <person name="Tsubouchi T."/>
            <person name="Morono Y."/>
            <person name="Uchiyama I."/>
            <person name="Ito T."/>
            <person name="Fujiyama A."/>
            <person name="Inagaki F."/>
            <person name="Takami H."/>
        </authorList>
    </citation>
    <scope>NUCLEOTIDE SEQUENCE</scope>
    <source>
        <strain evidence="2">Expedition CK06-06</strain>
    </source>
</reference>
<dbReference type="Gene3D" id="3.40.50.1010">
    <property type="entry name" value="5'-nuclease"/>
    <property type="match status" value="1"/>
</dbReference>
<dbReference type="PANTHER" id="PTHR35458">
    <property type="entry name" value="SLR0755 PROTEIN"/>
    <property type="match status" value="1"/>
</dbReference>
<comment type="caution">
    <text evidence="2">The sequence shown here is derived from an EMBL/GenBank/DDBJ whole genome shotgun (WGS) entry which is preliminary data.</text>
</comment>
<proteinExistence type="predicted"/>
<dbReference type="InterPro" id="IPR047140">
    <property type="entry name" value="LabA"/>
</dbReference>
<dbReference type="EMBL" id="BART01025671">
    <property type="protein sequence ID" value="GAH03507.1"/>
    <property type="molecule type" value="Genomic_DNA"/>
</dbReference>
<gene>
    <name evidence="2" type="ORF">S01H4_46023</name>
</gene>
<name>X1C810_9ZZZZ</name>
<dbReference type="AlphaFoldDB" id="X1C810"/>
<sequence length="179" mass="20796">MSFNSMLKAAVFMDHSNVASPILKKKEFKDYVINYRKLRKILLQDFICVGTFAFLGVTTPLKPEKKRFMNYLEMSGFTPLSLELAKRSDGSFVQKGLDTFMSLQIDHLLPMIDMAIIVSGDADFKVIVELLKYALKFVQVWSWKESLSHELLKEVGKENVFYLDAIWDKIKRKRKRNDS</sequence>
<dbReference type="PANTHER" id="PTHR35458:SF8">
    <property type="entry name" value="SLR0650 PROTEIN"/>
    <property type="match status" value="1"/>
</dbReference>
<evidence type="ECO:0000259" key="1">
    <source>
        <dbReference type="Pfam" id="PF01936"/>
    </source>
</evidence>
<protein>
    <recommendedName>
        <fullName evidence="1">NYN domain-containing protein</fullName>
    </recommendedName>
</protein>
<dbReference type="InterPro" id="IPR021139">
    <property type="entry name" value="NYN"/>
</dbReference>